<dbReference type="Pfam" id="PF02472">
    <property type="entry name" value="ExbD"/>
    <property type="match status" value="1"/>
</dbReference>
<keyword evidence="5 8" id="KW-1133">Transmembrane helix</keyword>
<keyword evidence="3" id="KW-1003">Cell membrane</keyword>
<reference evidence="9 10" key="1">
    <citation type="submission" date="2021-02" db="EMBL/GenBank/DDBJ databases">
        <title>Leptospira ainlahdjerensis sp. nov., Leptospira ainazelensis sp. nov., Leptospira abararensis sp. nov. and Leptospira chreensis sp. nov., four new species isolated from water sources in Algeria.</title>
        <authorList>
            <person name="Amara Korba A."/>
            <person name="Kainiu M."/>
            <person name="Vincent A.T."/>
            <person name="Mariet J.-F."/>
            <person name="Veyrier F.J."/>
            <person name="Goarant C."/>
            <person name="Picardeau M."/>
        </authorList>
    </citation>
    <scope>NUCLEOTIDE SEQUENCE [LARGE SCALE GENOMIC DNA]</scope>
    <source>
        <strain evidence="9 10">201903070</strain>
    </source>
</reference>
<evidence type="ECO:0000256" key="7">
    <source>
        <dbReference type="RuleBase" id="RU003879"/>
    </source>
</evidence>
<evidence type="ECO:0000256" key="4">
    <source>
        <dbReference type="ARBA" id="ARBA00022692"/>
    </source>
</evidence>
<accession>A0ABS2U715</accession>
<evidence type="ECO:0000256" key="3">
    <source>
        <dbReference type="ARBA" id="ARBA00022475"/>
    </source>
</evidence>
<comment type="similarity">
    <text evidence="2 7">Belongs to the ExbD/TolR family.</text>
</comment>
<keyword evidence="4 7" id="KW-0812">Transmembrane</keyword>
<organism evidence="9 10">
    <name type="scientific">Leptospira ainlahdjerensis</name>
    <dbReference type="NCBI Taxonomy" id="2810033"/>
    <lineage>
        <taxon>Bacteria</taxon>
        <taxon>Pseudomonadati</taxon>
        <taxon>Spirochaetota</taxon>
        <taxon>Spirochaetia</taxon>
        <taxon>Leptospirales</taxon>
        <taxon>Leptospiraceae</taxon>
        <taxon>Leptospira</taxon>
    </lineage>
</organism>
<comment type="subcellular location">
    <subcellularLocation>
        <location evidence="1">Cell membrane</location>
        <topology evidence="1">Single-pass membrane protein</topology>
    </subcellularLocation>
    <subcellularLocation>
        <location evidence="7">Cell membrane</location>
        <topology evidence="7">Single-pass type II membrane protein</topology>
    </subcellularLocation>
</comment>
<sequence>MRSGAYKRKTLLEGDDSPLDMTSMLDVVFILLIFAMVAMSFQKEVHTLPVRLPKSNAEAAGVGSKKEIFLLKDGNLRYDGKEFSEEDWKQIVSKGEFKEVVLWIYGDQEADYGRFVFVANSLKNAGLKELHLAVKKE</sequence>
<gene>
    <name evidence="9" type="ORF">JWG45_03195</name>
</gene>
<dbReference type="EMBL" id="JAFFPU010000012">
    <property type="protein sequence ID" value="MBM9576150.1"/>
    <property type="molecule type" value="Genomic_DNA"/>
</dbReference>
<evidence type="ECO:0000256" key="5">
    <source>
        <dbReference type="ARBA" id="ARBA00022989"/>
    </source>
</evidence>
<dbReference type="PANTHER" id="PTHR30558:SF7">
    <property type="entry name" value="TOL-PAL SYSTEM PROTEIN TOLR"/>
    <property type="match status" value="1"/>
</dbReference>
<keyword evidence="7" id="KW-0653">Protein transport</keyword>
<evidence type="ECO:0000256" key="1">
    <source>
        <dbReference type="ARBA" id="ARBA00004162"/>
    </source>
</evidence>
<evidence type="ECO:0000313" key="10">
    <source>
        <dbReference type="Proteomes" id="UP000724686"/>
    </source>
</evidence>
<comment type="caution">
    <text evidence="9">The sequence shown here is derived from an EMBL/GenBank/DDBJ whole genome shotgun (WGS) entry which is preliminary data.</text>
</comment>
<keyword evidence="7" id="KW-0813">Transport</keyword>
<feature type="transmembrane region" description="Helical" evidence="8">
    <location>
        <begin position="21"/>
        <end position="41"/>
    </location>
</feature>
<dbReference type="Proteomes" id="UP000724686">
    <property type="component" value="Unassembled WGS sequence"/>
</dbReference>
<evidence type="ECO:0000256" key="8">
    <source>
        <dbReference type="SAM" id="Phobius"/>
    </source>
</evidence>
<dbReference type="RefSeq" id="WP_205278337.1">
    <property type="nucleotide sequence ID" value="NZ_JAFFPU010000012.1"/>
</dbReference>
<evidence type="ECO:0000256" key="2">
    <source>
        <dbReference type="ARBA" id="ARBA00005811"/>
    </source>
</evidence>
<evidence type="ECO:0000313" key="9">
    <source>
        <dbReference type="EMBL" id="MBM9576150.1"/>
    </source>
</evidence>
<proteinExistence type="inferred from homology"/>
<keyword evidence="6 8" id="KW-0472">Membrane</keyword>
<name>A0ABS2U715_9LEPT</name>
<protein>
    <submittedName>
        <fullName evidence="9">Biopolymer transporter ExbD</fullName>
    </submittedName>
</protein>
<dbReference type="InterPro" id="IPR003400">
    <property type="entry name" value="ExbD"/>
</dbReference>
<evidence type="ECO:0000256" key="6">
    <source>
        <dbReference type="ARBA" id="ARBA00023136"/>
    </source>
</evidence>
<dbReference type="PANTHER" id="PTHR30558">
    <property type="entry name" value="EXBD MEMBRANE COMPONENT OF PMF-DRIVEN MACROMOLECULE IMPORT SYSTEM"/>
    <property type="match status" value="1"/>
</dbReference>
<keyword evidence="10" id="KW-1185">Reference proteome</keyword>